<evidence type="ECO:0000256" key="6">
    <source>
        <dbReference type="ARBA" id="ARBA00023033"/>
    </source>
</evidence>
<dbReference type="CDD" id="cd20625">
    <property type="entry name" value="CYP164-like"/>
    <property type="match status" value="1"/>
</dbReference>
<dbReference type="InterPro" id="IPR001128">
    <property type="entry name" value="Cyt_P450"/>
</dbReference>
<dbReference type="InterPro" id="IPR036396">
    <property type="entry name" value="Cyt_P450_sf"/>
</dbReference>
<dbReference type="GO" id="GO:0016705">
    <property type="term" value="F:oxidoreductase activity, acting on paired donors, with incorporation or reduction of molecular oxygen"/>
    <property type="evidence" value="ECO:0007669"/>
    <property type="project" value="InterPro"/>
</dbReference>
<keyword evidence="9" id="KW-1185">Reference proteome</keyword>
<evidence type="ECO:0000256" key="4">
    <source>
        <dbReference type="ARBA" id="ARBA00023002"/>
    </source>
</evidence>
<dbReference type="Gene3D" id="1.10.630.10">
    <property type="entry name" value="Cytochrome P450"/>
    <property type="match status" value="1"/>
</dbReference>
<sequence length="400" mass="43526">MSMIVQTDEVLTLLAELTTMVGREDPYPRFDRLRRIGPVLRADDGALVVTHHADCAAMVRDPRLGHMPPEMLAFLGFPDWEEHPALRMLFTSMLTADPPRHTRLRRLVSSTFTARRVAALRPAIGAMVDDLLDGLASGKADLVDAFAFPLPVNVIGELLGVPVADRAQFKTLVRDWTRILEVVDGDVLRTADPAAATIMRYLSELADERRRAPGDDLLSALVAVDGLTDDEVVTMAALLFAAGFETTTNLLANSVVALLRHPSQLARLRDEPELAEPAVEELLRWDSPVQIVSRLVNEPVELGGVTIPGGERVVAYLGAGNHDPLRFPDASSLVLDRADNAPLSFGGGIHYCLGAPLARLEAQVALPALVRRFPDLALDCDPVRRDSLSIRGYLAVPVTT</sequence>
<comment type="caution">
    <text evidence="8">The sequence shown here is derived from an EMBL/GenBank/DDBJ whole genome shotgun (WGS) entry which is preliminary data.</text>
</comment>
<keyword evidence="5 7" id="KW-0408">Iron</keyword>
<dbReference type="FunFam" id="1.10.630.10:FF:000018">
    <property type="entry name" value="Cytochrome P450 monooxygenase"/>
    <property type="match status" value="1"/>
</dbReference>
<dbReference type="PANTHER" id="PTHR46696:SF1">
    <property type="entry name" value="CYTOCHROME P450 YJIB-RELATED"/>
    <property type="match status" value="1"/>
</dbReference>
<keyword evidence="3 7" id="KW-0479">Metal-binding</keyword>
<evidence type="ECO:0000313" key="8">
    <source>
        <dbReference type="EMBL" id="GIJ67582.1"/>
    </source>
</evidence>
<dbReference type="EMBL" id="BOPH01000027">
    <property type="protein sequence ID" value="GIJ67582.1"/>
    <property type="molecule type" value="Genomic_DNA"/>
</dbReference>
<dbReference type="PRINTS" id="PR00359">
    <property type="entry name" value="BP450"/>
</dbReference>
<dbReference type="PANTHER" id="PTHR46696">
    <property type="entry name" value="P450, PUTATIVE (EUROFUNG)-RELATED"/>
    <property type="match status" value="1"/>
</dbReference>
<keyword evidence="4 7" id="KW-0560">Oxidoreductase</keyword>
<evidence type="ECO:0000256" key="7">
    <source>
        <dbReference type="RuleBase" id="RU000461"/>
    </source>
</evidence>
<dbReference type="InterPro" id="IPR002397">
    <property type="entry name" value="Cyt_P450_B"/>
</dbReference>
<dbReference type="PROSITE" id="PS00086">
    <property type="entry name" value="CYTOCHROME_P450"/>
    <property type="match status" value="1"/>
</dbReference>
<dbReference type="AlphaFoldDB" id="A0A8J3ZR92"/>
<evidence type="ECO:0000256" key="5">
    <source>
        <dbReference type="ARBA" id="ARBA00023004"/>
    </source>
</evidence>
<evidence type="ECO:0000256" key="1">
    <source>
        <dbReference type="ARBA" id="ARBA00010617"/>
    </source>
</evidence>
<dbReference type="GO" id="GO:0005506">
    <property type="term" value="F:iron ion binding"/>
    <property type="evidence" value="ECO:0007669"/>
    <property type="project" value="InterPro"/>
</dbReference>
<reference evidence="8" key="1">
    <citation type="submission" date="2021-01" db="EMBL/GenBank/DDBJ databases">
        <title>Whole genome shotgun sequence of Virgisporangium ochraceum NBRC 16418.</title>
        <authorList>
            <person name="Komaki H."/>
            <person name="Tamura T."/>
        </authorList>
    </citation>
    <scope>NUCLEOTIDE SEQUENCE</scope>
    <source>
        <strain evidence="8">NBRC 16418</strain>
    </source>
</reference>
<dbReference type="GO" id="GO:0020037">
    <property type="term" value="F:heme binding"/>
    <property type="evidence" value="ECO:0007669"/>
    <property type="project" value="InterPro"/>
</dbReference>
<dbReference type="Pfam" id="PF00067">
    <property type="entry name" value="p450"/>
    <property type="match status" value="1"/>
</dbReference>
<dbReference type="Proteomes" id="UP000635606">
    <property type="component" value="Unassembled WGS sequence"/>
</dbReference>
<dbReference type="InterPro" id="IPR017972">
    <property type="entry name" value="Cyt_P450_CS"/>
</dbReference>
<dbReference type="SUPFAM" id="SSF48264">
    <property type="entry name" value="Cytochrome P450"/>
    <property type="match status" value="1"/>
</dbReference>
<keyword evidence="6 7" id="KW-0503">Monooxygenase</keyword>
<evidence type="ECO:0000313" key="9">
    <source>
        <dbReference type="Proteomes" id="UP000635606"/>
    </source>
</evidence>
<gene>
    <name evidence="8" type="ORF">Voc01_024990</name>
</gene>
<keyword evidence="2 7" id="KW-0349">Heme</keyword>
<proteinExistence type="inferred from homology"/>
<comment type="similarity">
    <text evidence="1 7">Belongs to the cytochrome P450 family.</text>
</comment>
<organism evidence="8 9">
    <name type="scientific">Virgisporangium ochraceum</name>
    <dbReference type="NCBI Taxonomy" id="65505"/>
    <lineage>
        <taxon>Bacteria</taxon>
        <taxon>Bacillati</taxon>
        <taxon>Actinomycetota</taxon>
        <taxon>Actinomycetes</taxon>
        <taxon>Micromonosporales</taxon>
        <taxon>Micromonosporaceae</taxon>
        <taxon>Virgisporangium</taxon>
    </lineage>
</organism>
<evidence type="ECO:0000256" key="3">
    <source>
        <dbReference type="ARBA" id="ARBA00022723"/>
    </source>
</evidence>
<protein>
    <submittedName>
        <fullName evidence="8">Cytochrome P450</fullName>
    </submittedName>
</protein>
<name>A0A8J3ZR92_9ACTN</name>
<accession>A0A8J3ZR92</accession>
<dbReference type="GO" id="GO:0017000">
    <property type="term" value="P:antibiotic biosynthetic process"/>
    <property type="evidence" value="ECO:0007669"/>
    <property type="project" value="UniProtKB-ARBA"/>
</dbReference>
<evidence type="ECO:0000256" key="2">
    <source>
        <dbReference type="ARBA" id="ARBA00022617"/>
    </source>
</evidence>
<dbReference type="GO" id="GO:0004497">
    <property type="term" value="F:monooxygenase activity"/>
    <property type="evidence" value="ECO:0007669"/>
    <property type="project" value="UniProtKB-KW"/>
</dbReference>